<dbReference type="PROSITE" id="PS50878">
    <property type="entry name" value="RT_POL"/>
    <property type="match status" value="1"/>
</dbReference>
<reference evidence="2" key="1">
    <citation type="submission" date="2020-06" db="EMBL/GenBank/DDBJ databases">
        <authorList>
            <person name="Li T."/>
            <person name="Hu X."/>
            <person name="Zhang T."/>
            <person name="Song X."/>
            <person name="Zhang H."/>
            <person name="Dai N."/>
            <person name="Sheng W."/>
            <person name="Hou X."/>
            <person name="Wei L."/>
        </authorList>
    </citation>
    <scope>NUCLEOTIDE SEQUENCE</scope>
    <source>
        <strain evidence="2">G01</strain>
        <tissue evidence="2">Leaf</tissue>
    </source>
</reference>
<dbReference type="PANTHER" id="PTHR24559">
    <property type="entry name" value="TRANSPOSON TY3-I GAG-POL POLYPROTEIN"/>
    <property type="match status" value="1"/>
</dbReference>
<dbReference type="Gene3D" id="3.30.70.270">
    <property type="match status" value="1"/>
</dbReference>
<evidence type="ECO:0000313" key="2">
    <source>
        <dbReference type="EMBL" id="KAL0291211.1"/>
    </source>
</evidence>
<dbReference type="PANTHER" id="PTHR24559:SF439">
    <property type="entry name" value="RETROTRANSPOSON, UNCLASSIFIED-LIKE PROTEIN"/>
    <property type="match status" value="1"/>
</dbReference>
<dbReference type="EMBL" id="JACGWK010001317">
    <property type="protein sequence ID" value="KAL0291211.1"/>
    <property type="molecule type" value="Genomic_DNA"/>
</dbReference>
<accession>A0AAW2J9D8</accession>
<gene>
    <name evidence="2" type="ORF">Sangu_2539400</name>
</gene>
<sequence>MIDATMGREALSFLDGSSRYNQIRMAPTDEELMAFRTSKGIYCYKVMPFGLKNVSVTYQRTMQRIFNDMLQKNVECYIDDLVVKSKKRENHFHDLRKISECLRRYQLKIKPSKCASGVTFGKCLGFIVRQRGIDIEQAKIDTILRMPEPHIQELKSL</sequence>
<dbReference type="AlphaFoldDB" id="A0AAW2J9D8"/>
<dbReference type="Pfam" id="PF00078">
    <property type="entry name" value="RVT_1"/>
    <property type="match status" value="1"/>
</dbReference>
<proteinExistence type="predicted"/>
<dbReference type="InterPro" id="IPR043128">
    <property type="entry name" value="Rev_trsase/Diguanyl_cyclase"/>
</dbReference>
<dbReference type="InterPro" id="IPR053134">
    <property type="entry name" value="RNA-dir_DNA_polymerase"/>
</dbReference>
<feature type="domain" description="Reverse transcriptase" evidence="1">
    <location>
        <begin position="1"/>
        <end position="128"/>
    </location>
</feature>
<protein>
    <recommendedName>
        <fullName evidence="1">Reverse transcriptase domain-containing protein</fullName>
    </recommendedName>
</protein>
<dbReference type="InterPro" id="IPR043502">
    <property type="entry name" value="DNA/RNA_pol_sf"/>
</dbReference>
<comment type="caution">
    <text evidence="2">The sequence shown here is derived from an EMBL/GenBank/DDBJ whole genome shotgun (WGS) entry which is preliminary data.</text>
</comment>
<evidence type="ECO:0000259" key="1">
    <source>
        <dbReference type="PROSITE" id="PS50878"/>
    </source>
</evidence>
<dbReference type="CDD" id="cd01647">
    <property type="entry name" value="RT_LTR"/>
    <property type="match status" value="1"/>
</dbReference>
<organism evidence="2">
    <name type="scientific">Sesamum angustifolium</name>
    <dbReference type="NCBI Taxonomy" id="2727405"/>
    <lineage>
        <taxon>Eukaryota</taxon>
        <taxon>Viridiplantae</taxon>
        <taxon>Streptophyta</taxon>
        <taxon>Embryophyta</taxon>
        <taxon>Tracheophyta</taxon>
        <taxon>Spermatophyta</taxon>
        <taxon>Magnoliopsida</taxon>
        <taxon>eudicotyledons</taxon>
        <taxon>Gunneridae</taxon>
        <taxon>Pentapetalae</taxon>
        <taxon>asterids</taxon>
        <taxon>lamiids</taxon>
        <taxon>Lamiales</taxon>
        <taxon>Pedaliaceae</taxon>
        <taxon>Sesamum</taxon>
    </lineage>
</organism>
<dbReference type="InterPro" id="IPR000477">
    <property type="entry name" value="RT_dom"/>
</dbReference>
<dbReference type="Gene3D" id="3.10.10.10">
    <property type="entry name" value="HIV Type 1 Reverse Transcriptase, subunit A, domain 1"/>
    <property type="match status" value="1"/>
</dbReference>
<name>A0AAW2J9D8_9LAMI</name>
<dbReference type="SUPFAM" id="SSF56672">
    <property type="entry name" value="DNA/RNA polymerases"/>
    <property type="match status" value="1"/>
</dbReference>
<reference evidence="2" key="2">
    <citation type="journal article" date="2024" name="Plant">
        <title>Genomic evolution and insights into agronomic trait innovations of Sesamum species.</title>
        <authorList>
            <person name="Miao H."/>
            <person name="Wang L."/>
            <person name="Qu L."/>
            <person name="Liu H."/>
            <person name="Sun Y."/>
            <person name="Le M."/>
            <person name="Wang Q."/>
            <person name="Wei S."/>
            <person name="Zheng Y."/>
            <person name="Lin W."/>
            <person name="Duan Y."/>
            <person name="Cao H."/>
            <person name="Xiong S."/>
            <person name="Wang X."/>
            <person name="Wei L."/>
            <person name="Li C."/>
            <person name="Ma Q."/>
            <person name="Ju M."/>
            <person name="Zhao R."/>
            <person name="Li G."/>
            <person name="Mu C."/>
            <person name="Tian Q."/>
            <person name="Mei H."/>
            <person name="Zhang T."/>
            <person name="Gao T."/>
            <person name="Zhang H."/>
        </authorList>
    </citation>
    <scope>NUCLEOTIDE SEQUENCE</scope>
    <source>
        <strain evidence="2">G01</strain>
    </source>
</reference>